<dbReference type="InterPro" id="IPR011989">
    <property type="entry name" value="ARM-like"/>
</dbReference>
<accession>A0A9P9IPJ1</accession>
<evidence type="ECO:0000256" key="1">
    <source>
        <dbReference type="ARBA" id="ARBA00004604"/>
    </source>
</evidence>
<dbReference type="InterPro" id="IPR040191">
    <property type="entry name" value="UTP10"/>
</dbReference>
<evidence type="ECO:0000256" key="9">
    <source>
        <dbReference type="ARBA" id="ARBA00023274"/>
    </source>
</evidence>
<dbReference type="GO" id="GO:0000462">
    <property type="term" value="P:maturation of SSU-rRNA from tricistronic rRNA transcript (SSU-rRNA, 5.8S rRNA, LSU-rRNA)"/>
    <property type="evidence" value="ECO:0007669"/>
    <property type="project" value="TreeGrafter"/>
</dbReference>
<organism evidence="14 15">
    <name type="scientific">Dendryphion nanum</name>
    <dbReference type="NCBI Taxonomy" id="256645"/>
    <lineage>
        <taxon>Eukaryota</taxon>
        <taxon>Fungi</taxon>
        <taxon>Dikarya</taxon>
        <taxon>Ascomycota</taxon>
        <taxon>Pezizomycotina</taxon>
        <taxon>Dothideomycetes</taxon>
        <taxon>Pleosporomycetidae</taxon>
        <taxon>Pleosporales</taxon>
        <taxon>Torulaceae</taxon>
        <taxon>Dendryphion</taxon>
    </lineage>
</organism>
<evidence type="ECO:0000256" key="12">
    <source>
        <dbReference type="RuleBase" id="RU367065"/>
    </source>
</evidence>
<dbReference type="Pfam" id="PF23243">
    <property type="entry name" value="HEAT_HEATR1"/>
    <property type="match status" value="1"/>
</dbReference>
<evidence type="ECO:0000256" key="7">
    <source>
        <dbReference type="ARBA" id="ARBA00022737"/>
    </source>
</evidence>
<dbReference type="InterPro" id="IPR000357">
    <property type="entry name" value="HEAT"/>
</dbReference>
<evidence type="ECO:0000313" key="15">
    <source>
        <dbReference type="Proteomes" id="UP000700596"/>
    </source>
</evidence>
<comment type="caution">
    <text evidence="14">The sequence shown here is derived from an EMBL/GenBank/DDBJ whole genome shotgun (WGS) entry which is preliminary data.</text>
</comment>
<dbReference type="InterPro" id="IPR021133">
    <property type="entry name" value="HEAT_type_2"/>
</dbReference>
<keyword evidence="7" id="KW-0677">Repeat</keyword>
<keyword evidence="6 12" id="KW-0698">rRNA processing</keyword>
<dbReference type="Proteomes" id="UP000700596">
    <property type="component" value="Unassembled WGS sequence"/>
</dbReference>
<dbReference type="PANTHER" id="PTHR13457:SF1">
    <property type="entry name" value="HEAT REPEAT-CONTAINING PROTEIN 1"/>
    <property type="match status" value="1"/>
</dbReference>
<dbReference type="Pfam" id="PF12397">
    <property type="entry name" value="U3snoRNP10"/>
    <property type="match status" value="1"/>
</dbReference>
<dbReference type="GO" id="GO:0030686">
    <property type="term" value="C:90S preribosome"/>
    <property type="evidence" value="ECO:0007669"/>
    <property type="project" value="TreeGrafter"/>
</dbReference>
<evidence type="ECO:0000256" key="8">
    <source>
        <dbReference type="ARBA" id="ARBA00023242"/>
    </source>
</evidence>
<sequence>MSSLQKQLAAIAATSTHQLDLKAQRNAHGKSLLFEPKVAASQSFDAIYAICYDGYRNLCALDPRFLSFARTLFSEQSKDEDRAQMNKAENEELDRVLESFITLVGPRLLLKPAEKALEWLVRRFRVHETNTECLVLTYLPYHGTPQFLSLLSILPPNPPPTLRFLHPYLSPPTNPPRSTIVYTSVNTPLFFAALQAYAVKVFQARHQGSSLLSFWASVTTQAIDGILENSQSGRREIQDQKTEQLLLKVLPSLNACLQLSELPEAVMGSYMIIIVLATKASFEDKILDSLLEAVIRSQNSQTLESCLMCMAVLAEERTRLTLPSPVSKRLFKIDSLIQNLQSLSAKCRVERLTLGIALGALDNIARSIRAEESRELFNSALASKILNESQLIVASSTLFRLVGKSPPGSAQHGELLDLVNQLSETSSIASILHAAAESSGLDVEALGITFQQAAQITDEQDIDSDEEMADVNDSRISAPQISPPQISDATFLVAEPASFSETLVAFEQAVLGNQVRSFLASQELRRDKASKEPLYLSFLIRTWCLSLSASTRSAALRAANSTIKDIGGKVDLQLLIPYLIHALADSSPAVRRVAAGCIATLSKSYPHKSTTPSVWGVSDVYGKGAVKLSQLKHDEVAEILSSFLVPILEECAMDPASVVTSIREVIDNSKTSKQHSNSSLKSTVRSSLVSFLGSHCAATPLIHVRLRLLPIFGSSSKHVSSVRTSAILPTIRAWFTLSSIEIQTITSRENIDRKSADKRHLDALVPRETQSINLLQELLSGNITKDRTESQDATFDWLNTNWTSIKSDSRLTVSHILFDMALAGKGTTAESELCRSRSIETLRSIKLDTNILLEFVKNVPLTLDLPEGPPAKRRRRTSRNEIARAEFASPEDLSKLLSRLTLTLEIVESSNPAEHPELLADLFRLLGELQQLKQHSGSELVYLQSLILGSLTPIVNTIKSLSNATEYQQSVRVDLLIDCIRHSTSPQVQNAALLLIASLASWLPELVLHNLMPIFTFIGSTLLKQNDDYSAHVVDQTISQVVPRLAESLRKKDKNLLSGVSDLLLSFTAAFEHIPLHRRQKLFSELARTLGPADSLSAIITLLVDRYPASPEPRKFIPGLLLSFEPMSTLHALKGYLDLVADAASSKRNISNSLFSLNEKTPAQIDTALNHLLTSLAGLMANQSVQKHIDRAFRKARDRSKPQALFAETIRSIIQLSQEFSSKPRLTESCRRVLTSALELLPTSDLIKSAGLLLSNPDSKVQVAAVRAVELRAGSAPQNDLKAVSSLISFIPEANLLLQQSPDTEVRTVVVSCIDRIIERFGKKDPTAVAEVANTIASDTALASNDDRLRILSLLCITSVVDVLEEEAISLLPKVLPITFGYLKEGVDEQKTGLHNAALALLTNIAERLAFMFSREYLEPALGLTQLSAANDLEESCDDARRQFYHSVSTHLGPQEIFAAIKATWSSALDSGYEASREMLELIQATIQNQSKSKMIQSGPILFGLILEAFNLRFSIPVETGELDDDEVDQLENVLIESVVSMTLKLNDTIFRPFFAQLVDQVSSSTKQRLSNSITFCKFLAAFFERFKSIVTSYSSYIIEHAVRLLDSSVKADIPGLREAVLNALQKSFEHDQDGFWQSPSHYGTILKPLLSQLTVPISASELTGFVIPAITELANASASSIENHREMNAIFLRYMRAEEAHTRLATVKCEQSLTKKLGDEWLGLLPEMLPFISELREDDDEMVERETQRWITMMEEILGEDLEAMLQ</sequence>
<reference evidence="14" key="1">
    <citation type="journal article" date="2021" name="Nat. Commun.">
        <title>Genetic determinants of endophytism in the Arabidopsis root mycobiome.</title>
        <authorList>
            <person name="Mesny F."/>
            <person name="Miyauchi S."/>
            <person name="Thiergart T."/>
            <person name="Pickel B."/>
            <person name="Atanasova L."/>
            <person name="Karlsson M."/>
            <person name="Huettel B."/>
            <person name="Barry K.W."/>
            <person name="Haridas S."/>
            <person name="Chen C."/>
            <person name="Bauer D."/>
            <person name="Andreopoulos W."/>
            <person name="Pangilinan J."/>
            <person name="LaButti K."/>
            <person name="Riley R."/>
            <person name="Lipzen A."/>
            <person name="Clum A."/>
            <person name="Drula E."/>
            <person name="Henrissat B."/>
            <person name="Kohler A."/>
            <person name="Grigoriev I.V."/>
            <person name="Martin F.M."/>
            <person name="Hacquard S."/>
        </authorList>
    </citation>
    <scope>NUCLEOTIDE SEQUENCE</scope>
    <source>
        <strain evidence="14">MPI-CAGE-CH-0243</strain>
    </source>
</reference>
<dbReference type="EMBL" id="JAGMWT010000005">
    <property type="protein sequence ID" value="KAH7128267.1"/>
    <property type="molecule type" value="Genomic_DNA"/>
</dbReference>
<feature type="repeat" description="HEAT" evidence="11">
    <location>
        <begin position="575"/>
        <end position="613"/>
    </location>
</feature>
<feature type="domain" description="BP28 C-terminal" evidence="13">
    <location>
        <begin position="1492"/>
        <end position="1636"/>
    </location>
</feature>
<evidence type="ECO:0000256" key="6">
    <source>
        <dbReference type="ARBA" id="ARBA00022552"/>
    </source>
</evidence>
<dbReference type="PROSITE" id="PS50077">
    <property type="entry name" value="HEAT_REPEAT"/>
    <property type="match status" value="1"/>
</dbReference>
<comment type="subunit">
    <text evidence="3 12">Component of the ribosomal small subunit (SSU) processome.</text>
</comment>
<dbReference type="OrthoDB" id="31183at2759"/>
<comment type="subcellular location">
    <subcellularLocation>
        <location evidence="1 12">Nucleus</location>
        <location evidence="1 12">Nucleolus</location>
    </subcellularLocation>
</comment>
<dbReference type="InterPro" id="IPR022125">
    <property type="entry name" value="U3snoRNP10_N"/>
</dbReference>
<gene>
    <name evidence="14" type="ORF">B0J11DRAFT_566908</name>
</gene>
<dbReference type="SMART" id="SM01036">
    <property type="entry name" value="BP28CT"/>
    <property type="match status" value="1"/>
</dbReference>
<evidence type="ECO:0000313" key="14">
    <source>
        <dbReference type="EMBL" id="KAH7128267.1"/>
    </source>
</evidence>
<evidence type="ECO:0000256" key="2">
    <source>
        <dbReference type="ARBA" id="ARBA00010559"/>
    </source>
</evidence>
<protein>
    <recommendedName>
        <fullName evidence="4 12">U3 small nucleolar RNA-associated protein 10</fullName>
    </recommendedName>
</protein>
<keyword evidence="9 12" id="KW-0687">Ribonucleoprotein</keyword>
<dbReference type="InterPro" id="IPR056473">
    <property type="entry name" value="HEAT_Utp10/HEAT1"/>
</dbReference>
<dbReference type="Pfam" id="PF02985">
    <property type="entry name" value="HEAT"/>
    <property type="match status" value="1"/>
</dbReference>
<evidence type="ECO:0000256" key="10">
    <source>
        <dbReference type="ARBA" id="ARBA00025076"/>
    </source>
</evidence>
<dbReference type="InterPro" id="IPR016024">
    <property type="entry name" value="ARM-type_fold"/>
</dbReference>
<dbReference type="Gene3D" id="1.25.10.10">
    <property type="entry name" value="Leucine-rich Repeat Variant"/>
    <property type="match status" value="3"/>
</dbReference>
<dbReference type="GO" id="GO:0045943">
    <property type="term" value="P:positive regulation of transcription by RNA polymerase I"/>
    <property type="evidence" value="ECO:0007669"/>
    <property type="project" value="TreeGrafter"/>
</dbReference>
<dbReference type="GO" id="GO:0030515">
    <property type="term" value="F:snoRNA binding"/>
    <property type="evidence" value="ECO:0007669"/>
    <property type="project" value="TreeGrafter"/>
</dbReference>
<keyword evidence="15" id="KW-1185">Reference proteome</keyword>
<comment type="similarity">
    <text evidence="2 12">Belongs to the HEATR1/UTP10 family.</text>
</comment>
<comment type="function">
    <text evidence="10">Involved in nucleolar processing of pre-18S ribosomal RNA. Involved in ribosome biosynthesis.</text>
</comment>
<dbReference type="PANTHER" id="PTHR13457">
    <property type="entry name" value="BAP28"/>
    <property type="match status" value="1"/>
</dbReference>
<dbReference type="SUPFAM" id="SSF48371">
    <property type="entry name" value="ARM repeat"/>
    <property type="match status" value="2"/>
</dbReference>
<dbReference type="GO" id="GO:0032040">
    <property type="term" value="C:small-subunit processome"/>
    <property type="evidence" value="ECO:0007669"/>
    <property type="project" value="TreeGrafter"/>
</dbReference>
<dbReference type="GO" id="GO:0034455">
    <property type="term" value="C:t-UTP complex"/>
    <property type="evidence" value="ECO:0007669"/>
    <property type="project" value="TreeGrafter"/>
</dbReference>
<evidence type="ECO:0000259" key="13">
    <source>
        <dbReference type="SMART" id="SM01036"/>
    </source>
</evidence>
<dbReference type="Pfam" id="PF08146">
    <property type="entry name" value="BP28CT"/>
    <property type="match status" value="1"/>
</dbReference>
<evidence type="ECO:0000256" key="5">
    <source>
        <dbReference type="ARBA" id="ARBA00022517"/>
    </source>
</evidence>
<evidence type="ECO:0000256" key="11">
    <source>
        <dbReference type="PROSITE-ProRule" id="PRU00103"/>
    </source>
</evidence>
<keyword evidence="8 12" id="KW-0539">Nucleus</keyword>
<evidence type="ECO:0000256" key="3">
    <source>
        <dbReference type="ARBA" id="ARBA00011399"/>
    </source>
</evidence>
<keyword evidence="5 12" id="KW-0690">Ribosome biogenesis</keyword>
<dbReference type="InterPro" id="IPR012954">
    <property type="entry name" value="BP28_C_dom"/>
</dbReference>
<evidence type="ECO:0000256" key="4">
    <source>
        <dbReference type="ARBA" id="ARBA00015399"/>
    </source>
</evidence>
<proteinExistence type="inferred from homology"/>
<name>A0A9P9IPJ1_9PLEO</name>